<comment type="caution">
    <text evidence="2">The sequence shown here is derived from an EMBL/GenBank/DDBJ whole genome shotgun (WGS) entry which is preliminary data.</text>
</comment>
<dbReference type="Proteomes" id="UP000827721">
    <property type="component" value="Unassembled WGS sequence"/>
</dbReference>
<feature type="repeat" description="ANK" evidence="1">
    <location>
        <begin position="81"/>
        <end position="113"/>
    </location>
</feature>
<keyword evidence="1" id="KW-0040">ANK repeat</keyword>
<proteinExistence type="predicted"/>
<dbReference type="Gene3D" id="1.25.40.20">
    <property type="entry name" value="Ankyrin repeat-containing domain"/>
    <property type="match status" value="2"/>
</dbReference>
<name>A0ABQ8HZD7_9ROSI</name>
<organism evidence="2 3">
    <name type="scientific">Xanthoceras sorbifolium</name>
    <dbReference type="NCBI Taxonomy" id="99658"/>
    <lineage>
        <taxon>Eukaryota</taxon>
        <taxon>Viridiplantae</taxon>
        <taxon>Streptophyta</taxon>
        <taxon>Embryophyta</taxon>
        <taxon>Tracheophyta</taxon>
        <taxon>Spermatophyta</taxon>
        <taxon>Magnoliopsida</taxon>
        <taxon>eudicotyledons</taxon>
        <taxon>Gunneridae</taxon>
        <taxon>Pentapetalae</taxon>
        <taxon>rosids</taxon>
        <taxon>malvids</taxon>
        <taxon>Sapindales</taxon>
        <taxon>Sapindaceae</taxon>
        <taxon>Xanthoceroideae</taxon>
        <taxon>Xanthoceras</taxon>
    </lineage>
</organism>
<dbReference type="SUPFAM" id="SSF48403">
    <property type="entry name" value="Ankyrin repeat"/>
    <property type="match status" value="2"/>
</dbReference>
<gene>
    <name evidence="2" type="ORF">JRO89_XS06G0252300</name>
</gene>
<reference evidence="2 3" key="1">
    <citation type="submission" date="2021-02" db="EMBL/GenBank/DDBJ databases">
        <title>Plant Genome Project.</title>
        <authorList>
            <person name="Zhang R.-G."/>
        </authorList>
    </citation>
    <scope>NUCLEOTIDE SEQUENCE [LARGE SCALE GENOMIC DNA]</scope>
    <source>
        <tissue evidence="2">Leaves</tissue>
    </source>
</reference>
<dbReference type="SMART" id="SM00248">
    <property type="entry name" value="ANK"/>
    <property type="match status" value="4"/>
</dbReference>
<dbReference type="PROSITE" id="PS50088">
    <property type="entry name" value="ANK_REPEAT"/>
    <property type="match status" value="1"/>
</dbReference>
<dbReference type="PANTHER" id="PTHR24177">
    <property type="entry name" value="CASKIN"/>
    <property type="match status" value="1"/>
</dbReference>
<evidence type="ECO:0000313" key="2">
    <source>
        <dbReference type="EMBL" id="KAH7569710.1"/>
    </source>
</evidence>
<sequence>MVLTVETRKRHLKLYRAAVKGDWEIAKSIFEKYPGDILAKISKVDDTPLHMAAAANRTRFVKELVIHKHMKKDDLATTNKEGKTALCHAAASGNMELVNLMLEKNGELAQIRNGKNMLPIQMAALLGQEQMVLHLYKATKDSLKDDDLIELLVTLINNYLYDAALLLVNNHRQLATLRAGNKETALHALARMPLTSSEVANPNQQGFLKSLFNLCTNMVQNQRMHPKALELVEILWKEVILLDDKQISELIGLPSMLIFVAAEHGNDQFLSKLIDKYPDLIFKVNEHQYSIFHIAVLNRHEKIFNLIYETGSIKDLIVVKLDEKENNILHLAAKLPPPNRLNIVSGAALQLQRELLWFKVNIYTLFLVGLRL</sequence>
<dbReference type="PANTHER" id="PTHR24177:SF434">
    <property type="entry name" value="PGG DOMAIN-CONTAINING PROTEIN"/>
    <property type="match status" value="1"/>
</dbReference>
<dbReference type="PROSITE" id="PS50297">
    <property type="entry name" value="ANK_REP_REGION"/>
    <property type="match status" value="1"/>
</dbReference>
<dbReference type="InterPro" id="IPR036770">
    <property type="entry name" value="Ankyrin_rpt-contain_sf"/>
</dbReference>
<dbReference type="EMBL" id="JAFEMO010000006">
    <property type="protein sequence ID" value="KAH7569710.1"/>
    <property type="molecule type" value="Genomic_DNA"/>
</dbReference>
<accession>A0ABQ8HZD7</accession>
<evidence type="ECO:0000313" key="3">
    <source>
        <dbReference type="Proteomes" id="UP000827721"/>
    </source>
</evidence>
<keyword evidence="3" id="KW-1185">Reference proteome</keyword>
<protein>
    <submittedName>
        <fullName evidence="2">Uncharacterized protein</fullName>
    </submittedName>
</protein>
<evidence type="ECO:0000256" key="1">
    <source>
        <dbReference type="PROSITE-ProRule" id="PRU00023"/>
    </source>
</evidence>
<dbReference type="InterPro" id="IPR002110">
    <property type="entry name" value="Ankyrin_rpt"/>
</dbReference>
<dbReference type="Pfam" id="PF12796">
    <property type="entry name" value="Ank_2"/>
    <property type="match status" value="1"/>
</dbReference>